<keyword evidence="2" id="KW-0479">Metal-binding</keyword>
<comment type="miscellaneous">
    <text evidence="2">Reaction mechanism of ThiL seems to utilize a direct, inline transfer of the gamma-phosphate of ATP to TMP rather than a phosphorylated enzyme intermediate.</text>
</comment>
<evidence type="ECO:0000313" key="6">
    <source>
        <dbReference type="Proteomes" id="UP000321635"/>
    </source>
</evidence>
<keyword evidence="6" id="KW-1185">Reference proteome</keyword>
<dbReference type="PANTHER" id="PTHR30270">
    <property type="entry name" value="THIAMINE-MONOPHOSPHATE KINASE"/>
    <property type="match status" value="1"/>
</dbReference>
<dbReference type="InterPro" id="IPR016188">
    <property type="entry name" value="PurM-like_N"/>
</dbReference>
<feature type="binding site" evidence="2">
    <location>
        <position position="87"/>
    </location>
    <ligand>
        <name>Mg(2+)</name>
        <dbReference type="ChEBI" id="CHEBI:18420"/>
        <label>3</label>
    </ligand>
</feature>
<dbReference type="Pfam" id="PF02769">
    <property type="entry name" value="AIRS_C"/>
    <property type="match status" value="1"/>
</dbReference>
<comment type="caution">
    <text evidence="2">Lacks conserved residue(s) required for the propagation of feature annotation.</text>
</comment>
<feature type="binding site" evidence="2">
    <location>
        <position position="58"/>
    </location>
    <ligand>
        <name>Mg(2+)</name>
        <dbReference type="ChEBI" id="CHEBI:18420"/>
        <label>1</label>
    </ligand>
</feature>
<dbReference type="GO" id="GO:0009030">
    <property type="term" value="F:thiamine-phosphate kinase activity"/>
    <property type="evidence" value="ECO:0007669"/>
    <property type="project" value="UniProtKB-UniRule"/>
</dbReference>
<feature type="binding site" evidence="2">
    <location>
        <position position="87"/>
    </location>
    <ligand>
        <name>Mg(2+)</name>
        <dbReference type="ChEBI" id="CHEBI:18420"/>
        <label>4</label>
    </ligand>
</feature>
<feature type="domain" description="PurM-like C-terminal" evidence="4">
    <location>
        <begin position="171"/>
        <end position="318"/>
    </location>
</feature>
<feature type="binding site" evidence="2">
    <location>
        <position position="87"/>
    </location>
    <ligand>
        <name>Mg(2+)</name>
        <dbReference type="ChEBI" id="CHEBI:18420"/>
        <label>2</label>
    </ligand>
</feature>
<keyword evidence="2" id="KW-0067">ATP-binding</keyword>
<feature type="binding site" evidence="2">
    <location>
        <position position="229"/>
    </location>
    <ligand>
        <name>Mg(2+)</name>
        <dbReference type="ChEBI" id="CHEBI:18420"/>
        <label>5</label>
    </ligand>
</feature>
<feature type="binding site" evidence="2">
    <location>
        <position position="42"/>
    </location>
    <ligand>
        <name>Mg(2+)</name>
        <dbReference type="ChEBI" id="CHEBI:18420"/>
        <label>4</label>
    </ligand>
</feature>
<feature type="binding site" evidence="2">
    <location>
        <position position="166"/>
    </location>
    <ligand>
        <name>ATP</name>
        <dbReference type="ChEBI" id="CHEBI:30616"/>
    </ligand>
</feature>
<dbReference type="GO" id="GO:0009229">
    <property type="term" value="P:thiamine diphosphate biosynthetic process"/>
    <property type="evidence" value="ECO:0007669"/>
    <property type="project" value="UniProtKB-UniRule"/>
</dbReference>
<feature type="binding site" evidence="2">
    <location>
        <position position="59"/>
    </location>
    <ligand>
        <name>Mg(2+)</name>
        <dbReference type="ChEBI" id="CHEBI:18420"/>
        <label>2</label>
    </ligand>
</feature>
<dbReference type="PANTHER" id="PTHR30270:SF0">
    <property type="entry name" value="THIAMINE-MONOPHOSPHATE KINASE"/>
    <property type="match status" value="1"/>
</dbReference>
<feature type="binding site" evidence="2">
    <location>
        <position position="42"/>
    </location>
    <ligand>
        <name>Mg(2+)</name>
        <dbReference type="ChEBI" id="CHEBI:18420"/>
        <label>3</label>
    </ligand>
</feature>
<dbReference type="InterPro" id="IPR036921">
    <property type="entry name" value="PurM-like_N_sf"/>
</dbReference>
<dbReference type="Gene3D" id="3.30.1330.10">
    <property type="entry name" value="PurM-like, N-terminal domain"/>
    <property type="match status" value="1"/>
</dbReference>
<evidence type="ECO:0000256" key="2">
    <source>
        <dbReference type="HAMAP-Rule" id="MF_02128"/>
    </source>
</evidence>
<keyword evidence="2 5" id="KW-0418">Kinase</keyword>
<feature type="binding site" evidence="2">
    <location>
        <position position="283"/>
    </location>
    <ligand>
        <name>substrate</name>
    </ligand>
</feature>
<name>A0A511XCJ6_9PROT</name>
<dbReference type="GO" id="GO:0005524">
    <property type="term" value="F:ATP binding"/>
    <property type="evidence" value="ECO:0007669"/>
    <property type="project" value="UniProtKB-UniRule"/>
</dbReference>
<dbReference type="SUPFAM" id="SSF55326">
    <property type="entry name" value="PurM N-terminal domain-like"/>
    <property type="match status" value="1"/>
</dbReference>
<comment type="caution">
    <text evidence="5">The sequence shown here is derived from an EMBL/GenBank/DDBJ whole genome shotgun (WGS) entry which is preliminary data.</text>
</comment>
<feature type="binding site" evidence="2">
    <location>
        <position position="140"/>
    </location>
    <ligand>
        <name>Mg(2+)</name>
        <dbReference type="ChEBI" id="CHEBI:18420"/>
        <label>1</label>
    </ligand>
</feature>
<dbReference type="UniPathway" id="UPA00060">
    <property type="reaction ID" value="UER00142"/>
</dbReference>
<dbReference type="Gene3D" id="3.90.650.10">
    <property type="entry name" value="PurM-like C-terminal domain"/>
    <property type="match status" value="1"/>
</dbReference>
<dbReference type="HAMAP" id="MF_02128">
    <property type="entry name" value="TMP_kinase"/>
    <property type="match status" value="1"/>
</dbReference>
<dbReference type="PIRSF" id="PIRSF005303">
    <property type="entry name" value="Thiam_monoph_kin"/>
    <property type="match status" value="1"/>
</dbReference>
<dbReference type="RefSeq" id="WP_035376586.1">
    <property type="nucleotide sequence ID" value="NZ_AUBI01000010.1"/>
</dbReference>
<comment type="function">
    <text evidence="2">Catalyzes the ATP-dependent phosphorylation of thiamine-monophosphate (TMP) to form thiamine-pyrophosphate (TPP), the active form of vitamin B1.</text>
</comment>
<keyword evidence="1 2" id="KW-0784">Thiamine biosynthesis</keyword>
<dbReference type="GO" id="GO:0009228">
    <property type="term" value="P:thiamine biosynthetic process"/>
    <property type="evidence" value="ECO:0007669"/>
    <property type="project" value="UniProtKB-KW"/>
</dbReference>
<dbReference type="NCBIfam" id="TIGR01379">
    <property type="entry name" value="thiL"/>
    <property type="match status" value="1"/>
</dbReference>
<organism evidence="5 6">
    <name type="scientific">Acetobacter nitrogenifigens DSM 23921 = NBRC 105050</name>
    <dbReference type="NCBI Taxonomy" id="1120919"/>
    <lineage>
        <taxon>Bacteria</taxon>
        <taxon>Pseudomonadati</taxon>
        <taxon>Pseudomonadota</taxon>
        <taxon>Alphaproteobacteria</taxon>
        <taxon>Acetobacterales</taxon>
        <taxon>Acetobacteraceae</taxon>
        <taxon>Acetobacter</taxon>
    </lineage>
</organism>
<proteinExistence type="inferred from homology"/>
<dbReference type="STRING" id="1120919.GCA_000429165_02635"/>
<dbReference type="Proteomes" id="UP000321635">
    <property type="component" value="Unassembled WGS sequence"/>
</dbReference>
<dbReference type="InterPro" id="IPR006283">
    <property type="entry name" value="ThiL-like"/>
</dbReference>
<evidence type="ECO:0000259" key="3">
    <source>
        <dbReference type="Pfam" id="PF00586"/>
    </source>
</evidence>
<feature type="binding site" evidence="2">
    <location>
        <position position="228"/>
    </location>
    <ligand>
        <name>ATP</name>
        <dbReference type="ChEBI" id="CHEBI:30616"/>
    </ligand>
</feature>
<feature type="domain" description="PurM-like N-terminal" evidence="3">
    <location>
        <begin position="41"/>
        <end position="158"/>
    </location>
</feature>
<dbReference type="EC" id="2.7.4.16" evidence="2"/>
<reference evidence="5 6" key="1">
    <citation type="submission" date="2019-07" db="EMBL/GenBank/DDBJ databases">
        <title>Whole genome shotgun sequence of Acetobacter nitrogenifigens NBRC 105050.</title>
        <authorList>
            <person name="Hosoyama A."/>
            <person name="Uohara A."/>
            <person name="Ohji S."/>
            <person name="Ichikawa N."/>
        </authorList>
    </citation>
    <scope>NUCLEOTIDE SEQUENCE [LARGE SCALE GENOMIC DNA]</scope>
    <source>
        <strain evidence="5 6">NBRC 105050</strain>
    </source>
</reference>
<feature type="binding site" evidence="2">
    <location>
        <position position="66"/>
    </location>
    <ligand>
        <name>substrate</name>
    </ligand>
</feature>
<feature type="binding site" evidence="2">
    <location>
        <position position="59"/>
    </location>
    <ligand>
        <name>Mg(2+)</name>
        <dbReference type="ChEBI" id="CHEBI:18420"/>
        <label>1</label>
    </ligand>
</feature>
<evidence type="ECO:0000256" key="1">
    <source>
        <dbReference type="ARBA" id="ARBA00022977"/>
    </source>
</evidence>
<comment type="catalytic activity">
    <reaction evidence="2">
        <text>thiamine phosphate + ATP = thiamine diphosphate + ADP</text>
        <dbReference type="Rhea" id="RHEA:15913"/>
        <dbReference type="ChEBI" id="CHEBI:30616"/>
        <dbReference type="ChEBI" id="CHEBI:37575"/>
        <dbReference type="ChEBI" id="CHEBI:58937"/>
        <dbReference type="ChEBI" id="CHEBI:456216"/>
        <dbReference type="EC" id="2.7.4.16"/>
    </reaction>
</comment>
<gene>
    <name evidence="2 5" type="primary">thiL</name>
    <name evidence="5" type="ORF">ANI02nite_25360</name>
</gene>
<dbReference type="OrthoDB" id="9802811at2"/>
<protein>
    <recommendedName>
        <fullName evidence="2">Thiamine-monophosphate kinase</fullName>
        <shortName evidence="2">TMP kinase</shortName>
        <shortName evidence="2">Thiamine-phosphate kinase</shortName>
        <ecNumber evidence="2">2.7.4.16</ecNumber>
    </recommendedName>
</protein>
<evidence type="ECO:0000313" key="5">
    <source>
        <dbReference type="EMBL" id="GEN60652.1"/>
    </source>
</evidence>
<dbReference type="InterPro" id="IPR010918">
    <property type="entry name" value="PurM-like_C_dom"/>
</dbReference>
<feature type="binding site" evidence="2">
    <location>
        <begin position="139"/>
        <end position="140"/>
    </location>
    <ligand>
        <name>ATP</name>
        <dbReference type="ChEBI" id="CHEBI:30616"/>
    </ligand>
</feature>
<dbReference type="CDD" id="cd02194">
    <property type="entry name" value="ThiL"/>
    <property type="match status" value="1"/>
</dbReference>
<sequence>MANRRETPVTSDADSPQPDEFAFIRRHFKQLAGVEALGLTDDAALFTPKSGHDMVVATDTMVEGVHFLPDDPPETLGRKLLRVNLSDIAAMGAQPFGWLLALACPRGPGHIARDDAWYAAFAAGVAEDQARFGVTLLGGDTTSTRGPLVMSLTILGNVAPGAALRRNGARHGDGLWVTGTIGDGALGLLALRGEIPDPDGWLADRYRLPQPRLGLMLSGVANAAMDVSDGLVQDAGHLVRESGVGVVIDADSIPLSAAARASGAAAGRFTGENLTTFCATGGDDYELLLAVPDSASERLLESCRLTGTPISRIGRFDSGVSGARLARADGSDIPLERHGWSHM</sequence>
<dbReference type="AlphaFoldDB" id="A0A511XCJ6"/>
<accession>A0A511XCJ6</accession>
<dbReference type="GO" id="GO:0000287">
    <property type="term" value="F:magnesium ion binding"/>
    <property type="evidence" value="ECO:0007669"/>
    <property type="project" value="UniProtKB-UniRule"/>
</dbReference>
<dbReference type="EMBL" id="BJYF01000019">
    <property type="protein sequence ID" value="GEN60652.1"/>
    <property type="molecule type" value="Genomic_DNA"/>
</dbReference>
<dbReference type="InterPro" id="IPR036676">
    <property type="entry name" value="PurM-like_C_sf"/>
</dbReference>
<comment type="pathway">
    <text evidence="2">Cofactor biosynthesis; thiamine diphosphate biosynthesis; thiamine diphosphate from thiamine phosphate: step 1/1.</text>
</comment>
<keyword evidence="2" id="KW-0460">Magnesium</keyword>
<dbReference type="SUPFAM" id="SSF56042">
    <property type="entry name" value="PurM C-terminal domain-like"/>
    <property type="match status" value="1"/>
</dbReference>
<feature type="binding site" evidence="2">
    <location>
        <position position="340"/>
    </location>
    <ligand>
        <name>substrate</name>
    </ligand>
</feature>
<keyword evidence="2" id="KW-0808">Transferase</keyword>
<feature type="binding site" evidence="2">
    <location>
        <position position="226"/>
    </location>
    <ligand>
        <name>Mg(2+)</name>
        <dbReference type="ChEBI" id="CHEBI:18420"/>
        <label>3</label>
    </ligand>
</feature>
<comment type="similarity">
    <text evidence="2">Belongs to the thiamine-monophosphate kinase family.</text>
</comment>
<evidence type="ECO:0000259" key="4">
    <source>
        <dbReference type="Pfam" id="PF02769"/>
    </source>
</evidence>
<dbReference type="Pfam" id="PF00586">
    <property type="entry name" value="AIRS"/>
    <property type="match status" value="1"/>
</dbReference>
<keyword evidence="2" id="KW-0547">Nucleotide-binding</keyword>